<dbReference type="Pfam" id="PF00756">
    <property type="entry name" value="Esterase"/>
    <property type="match status" value="1"/>
</dbReference>
<dbReference type="Proteomes" id="UP000286208">
    <property type="component" value="Unassembled WGS sequence"/>
</dbReference>
<evidence type="ECO:0000313" key="2">
    <source>
        <dbReference type="Proteomes" id="UP000286208"/>
    </source>
</evidence>
<comment type="caution">
    <text evidence="1">The sequence shown here is derived from an EMBL/GenBank/DDBJ whole genome shotgun (WGS) entry which is preliminary data.</text>
</comment>
<sequence length="349" mass="37492">MRSDATARRSLRSLGIGALATVTAVGALLSVAPTAAAGGIPNSAQGAAAVAADRSDGAYITRVENITDRWLRVFVYSPAMGSVQEVQVLLPRDTSAPRPTLYMLDGRSASPGMSNWTTQGGAVEFFEDKPVNVVMTTGGRASYFTDWNRPDPTLGNYKWETFLTEELPPLIDDRFDGNGIQSIAGLSMGAQSAMMLAMRSPGLYRGVAAYSGCYQTTGELGQAQMNVVVSSYGGDIENMWGPFTDPQWAEHDVLLGAERLRGTTMYISTATGLPGPNENMGNPDLIPLVTQGGPIEAVTNYCTHQLDDRLRSLGIPATFVYNPVGVHTWTYWREELPKSWPTLAASLGI</sequence>
<dbReference type="InterPro" id="IPR029058">
    <property type="entry name" value="AB_hydrolase_fold"/>
</dbReference>
<gene>
    <name evidence="1" type="ORF">EGT67_07595</name>
</gene>
<organism evidence="1 2">
    <name type="scientific">Prescottella agglutinans</name>
    <dbReference type="NCBI Taxonomy" id="1644129"/>
    <lineage>
        <taxon>Bacteria</taxon>
        <taxon>Bacillati</taxon>
        <taxon>Actinomycetota</taxon>
        <taxon>Actinomycetes</taxon>
        <taxon>Mycobacteriales</taxon>
        <taxon>Nocardiaceae</taxon>
        <taxon>Prescottella</taxon>
    </lineage>
</organism>
<dbReference type="SUPFAM" id="SSF53474">
    <property type="entry name" value="alpha/beta-Hydrolases"/>
    <property type="match status" value="1"/>
</dbReference>
<dbReference type="RefSeq" id="WP_127915460.1">
    <property type="nucleotide sequence ID" value="NZ_RKLP01000003.1"/>
</dbReference>
<accession>A0A438BGV0</accession>
<dbReference type="PANTHER" id="PTHR48098">
    <property type="entry name" value="ENTEROCHELIN ESTERASE-RELATED"/>
    <property type="match status" value="1"/>
</dbReference>
<keyword evidence="2" id="KW-1185">Reference proteome</keyword>
<dbReference type="GO" id="GO:0016747">
    <property type="term" value="F:acyltransferase activity, transferring groups other than amino-acyl groups"/>
    <property type="evidence" value="ECO:0007669"/>
    <property type="project" value="TreeGrafter"/>
</dbReference>
<dbReference type="InterPro" id="IPR000801">
    <property type="entry name" value="Esterase-like"/>
</dbReference>
<proteinExistence type="predicted"/>
<reference evidence="1 2" key="1">
    <citation type="submission" date="2018-11" db="EMBL/GenBank/DDBJ databases">
        <title>Rhodococcus spongicola sp. nov. and Rhodococcus xishaensis sp. nov. from marine sponges.</title>
        <authorList>
            <person name="Li L."/>
            <person name="Lin H.W."/>
        </authorList>
    </citation>
    <scope>NUCLEOTIDE SEQUENCE [LARGE SCALE GENOMIC DNA]</scope>
    <source>
        <strain evidence="1 2">CCTCC AB2014297</strain>
    </source>
</reference>
<evidence type="ECO:0000313" key="1">
    <source>
        <dbReference type="EMBL" id="RVW10081.1"/>
    </source>
</evidence>
<name>A0A438BGV0_9NOCA</name>
<dbReference type="AlphaFoldDB" id="A0A438BGV0"/>
<dbReference type="EMBL" id="RKLP01000003">
    <property type="protein sequence ID" value="RVW10081.1"/>
    <property type="molecule type" value="Genomic_DNA"/>
</dbReference>
<protein>
    <submittedName>
        <fullName evidence="1">Esterase family protein</fullName>
    </submittedName>
</protein>
<dbReference type="PANTHER" id="PTHR48098:SF1">
    <property type="entry name" value="DIACYLGLYCEROL ACYLTRANSFERASE_MYCOLYLTRANSFERASE AG85A"/>
    <property type="match status" value="1"/>
</dbReference>
<dbReference type="InterPro" id="IPR050583">
    <property type="entry name" value="Mycobacterial_A85_antigen"/>
</dbReference>
<dbReference type="OrthoDB" id="4510758at2"/>
<dbReference type="Gene3D" id="3.40.50.1820">
    <property type="entry name" value="alpha/beta hydrolase"/>
    <property type="match status" value="1"/>
</dbReference>